<evidence type="ECO:0000313" key="14">
    <source>
        <dbReference type="EMBL" id="RDI59316.1"/>
    </source>
</evidence>
<dbReference type="CDD" id="cd05387">
    <property type="entry name" value="BY-kinase"/>
    <property type="match status" value="1"/>
</dbReference>
<dbReference type="EMBL" id="QQBB01000004">
    <property type="protein sequence ID" value="RDI59316.1"/>
    <property type="molecule type" value="Genomic_DNA"/>
</dbReference>
<dbReference type="GO" id="GO:0004713">
    <property type="term" value="F:protein tyrosine kinase activity"/>
    <property type="evidence" value="ECO:0007669"/>
    <property type="project" value="TreeGrafter"/>
</dbReference>
<feature type="transmembrane region" description="Helical" evidence="10">
    <location>
        <begin position="96"/>
        <end position="117"/>
    </location>
</feature>
<dbReference type="PANTHER" id="PTHR32309:SF13">
    <property type="entry name" value="FERRIC ENTEROBACTIN TRANSPORT PROTEIN FEPE"/>
    <property type="match status" value="1"/>
</dbReference>
<accession>A0A370HL44</accession>
<feature type="region of interest" description="Disordered" evidence="9">
    <location>
        <begin position="1"/>
        <end position="30"/>
    </location>
</feature>
<evidence type="ECO:0000259" key="12">
    <source>
        <dbReference type="Pfam" id="PF02706"/>
    </source>
</evidence>
<keyword evidence="3 10" id="KW-0812">Transmembrane</keyword>
<feature type="transmembrane region" description="Helical" evidence="10">
    <location>
        <begin position="519"/>
        <end position="538"/>
    </location>
</feature>
<dbReference type="Pfam" id="PF13807">
    <property type="entry name" value="GNVR"/>
    <property type="match status" value="1"/>
</dbReference>
<keyword evidence="5" id="KW-0067">ATP-binding</keyword>
<feature type="domain" description="CobQ/CobB/MinD/ParA nucleotide binding" evidence="11">
    <location>
        <begin position="615"/>
        <end position="664"/>
    </location>
</feature>
<keyword evidence="7 10" id="KW-0472">Membrane</keyword>
<comment type="caution">
    <text evidence="14">The sequence shown here is derived from an EMBL/GenBank/DDBJ whole genome shotgun (WGS) entry which is preliminary data.</text>
</comment>
<keyword evidence="15" id="KW-1185">Reference proteome</keyword>
<evidence type="ECO:0000313" key="15">
    <source>
        <dbReference type="Proteomes" id="UP000254925"/>
    </source>
</evidence>
<keyword evidence="6 10" id="KW-1133">Transmembrane helix</keyword>
<evidence type="ECO:0000256" key="1">
    <source>
        <dbReference type="ARBA" id="ARBA00004651"/>
    </source>
</evidence>
<dbReference type="SUPFAM" id="SSF52540">
    <property type="entry name" value="P-loop containing nucleoside triphosphate hydrolases"/>
    <property type="match status" value="1"/>
</dbReference>
<dbReference type="Pfam" id="PF02706">
    <property type="entry name" value="Wzz"/>
    <property type="match status" value="1"/>
</dbReference>
<evidence type="ECO:0000256" key="7">
    <source>
        <dbReference type="ARBA" id="ARBA00023136"/>
    </source>
</evidence>
<evidence type="ECO:0000256" key="9">
    <source>
        <dbReference type="SAM" id="MobiDB-lite"/>
    </source>
</evidence>
<feature type="region of interest" description="Disordered" evidence="9">
    <location>
        <begin position="212"/>
        <end position="232"/>
    </location>
</feature>
<evidence type="ECO:0000256" key="5">
    <source>
        <dbReference type="ARBA" id="ARBA00022840"/>
    </source>
</evidence>
<dbReference type="GO" id="GO:0005886">
    <property type="term" value="C:plasma membrane"/>
    <property type="evidence" value="ECO:0007669"/>
    <property type="project" value="UniProtKB-SubCell"/>
</dbReference>
<evidence type="ECO:0000256" key="3">
    <source>
        <dbReference type="ARBA" id="ARBA00022692"/>
    </source>
</evidence>
<evidence type="ECO:0000256" key="4">
    <source>
        <dbReference type="ARBA" id="ARBA00022741"/>
    </source>
</evidence>
<dbReference type="Proteomes" id="UP000254925">
    <property type="component" value="Unassembled WGS sequence"/>
</dbReference>
<dbReference type="InterPro" id="IPR003856">
    <property type="entry name" value="LPS_length_determ_N"/>
</dbReference>
<name>A0A370HL44_9HYPH</name>
<dbReference type="InterPro" id="IPR032807">
    <property type="entry name" value="GNVR"/>
</dbReference>
<gene>
    <name evidence="14" type="ORF">DES45_104227</name>
</gene>
<feature type="coiled-coil region" evidence="8">
    <location>
        <begin position="405"/>
        <end position="454"/>
    </location>
</feature>
<evidence type="ECO:0000256" key="10">
    <source>
        <dbReference type="SAM" id="Phobius"/>
    </source>
</evidence>
<protein>
    <submittedName>
        <fullName evidence="14">Capsular exopolysaccharide synthesis family protein</fullName>
    </submittedName>
</protein>
<reference evidence="14 15" key="1">
    <citation type="submission" date="2018-07" db="EMBL/GenBank/DDBJ databases">
        <title>Genomic Encyclopedia of Type Strains, Phase IV (KMG-IV): sequencing the most valuable type-strain genomes for metagenomic binning, comparative biology and taxonomic classification.</title>
        <authorList>
            <person name="Goeker M."/>
        </authorList>
    </citation>
    <scope>NUCLEOTIDE SEQUENCE [LARGE SCALE GENOMIC DNA]</scope>
    <source>
        <strain evidence="14 15">DSM 14364</strain>
    </source>
</reference>
<evidence type="ECO:0000256" key="2">
    <source>
        <dbReference type="ARBA" id="ARBA00022475"/>
    </source>
</evidence>
<sequence length="803" mass="86280">MMYQGNDGGPELPPMSTGHGRNSGEQAPQAPYLLRGSKPAAVNIHPRAGEPLVPEPGNKANELLADSSMRSMGGASREFQSTGIITRVAGAVWRHLWLAAAVAAGITILATGIVLSLGERYTATALLVVDQRDLRLLGLETPTPTAALPSVDSEVEIMKSASIAQEVAARLNLAQDPKFMASGDAGGGSLSHTVSNGISSVGSLLQSIFGTSDKDPLSRGNNQDGRGRSRVDPNAIAAQALQKITAVRRRGLTNVIAIDVTAESATEAARLANAYADTYIDGQINARLESAERAEVALSKRVSELGEALRRSETQIKAFALAQASQPADDSNRREIDRLQGSIASVMREASASTARLKELDELTASRNYASLSQALSIPEMALLDEQRRALEQRLQRPAEGDNRSADLRQRLELLNSQLQTLTNQRVEPIRRQADANNERLASLRRELEQVVQKSDLSTDISVQLFRLQQEAASTRQLYQEYLGRLKALAQQRNIASSDVHVVAPASAPPVKSFPPRTILVLLGGFAGLAIGIGAAYARDTYPRNIKYPAELEDITDVRNVGTVPDIRKSARHGRIVSPEDQILDQPTSEYSEAIRRLRISLDLLEGSGFGSRSIVVTSAHSAEGKSTIALSLGRAAAEAGLKVILLDCNLRDPSLHTRLGLENHDGLVQLLLSPSSIPEHYVIASDPRSTCSVITSGEIGEIVPDRVLESPRFNKLVRELGTKFDLVILDAPAAGAAADPLILAQHTDTVLFVARAGRASPQSVQEAIQQMRGVKGSRIVTALNFGMPSLDISVGMFRRDTH</sequence>
<evidence type="ECO:0000259" key="13">
    <source>
        <dbReference type="Pfam" id="PF13807"/>
    </source>
</evidence>
<dbReference type="PANTHER" id="PTHR32309">
    <property type="entry name" value="TYROSINE-PROTEIN KINASE"/>
    <property type="match status" value="1"/>
</dbReference>
<dbReference type="AlphaFoldDB" id="A0A370HL44"/>
<feature type="domain" description="Polysaccharide chain length determinant N-terminal" evidence="12">
    <location>
        <begin position="87"/>
        <end position="169"/>
    </location>
</feature>
<dbReference type="Gene3D" id="3.40.50.300">
    <property type="entry name" value="P-loop containing nucleotide triphosphate hydrolases"/>
    <property type="match status" value="1"/>
</dbReference>
<dbReference type="InterPro" id="IPR027417">
    <property type="entry name" value="P-loop_NTPase"/>
</dbReference>
<dbReference type="InterPro" id="IPR002586">
    <property type="entry name" value="CobQ/CobB/MinD/ParA_Nub-bd_dom"/>
</dbReference>
<evidence type="ECO:0000256" key="6">
    <source>
        <dbReference type="ARBA" id="ARBA00022989"/>
    </source>
</evidence>
<evidence type="ECO:0000259" key="11">
    <source>
        <dbReference type="Pfam" id="PF01656"/>
    </source>
</evidence>
<dbReference type="InterPro" id="IPR005702">
    <property type="entry name" value="Wzc-like_C"/>
</dbReference>
<feature type="domain" description="Tyrosine-protein kinase G-rich" evidence="13">
    <location>
        <begin position="464"/>
        <end position="540"/>
    </location>
</feature>
<evidence type="ECO:0000256" key="8">
    <source>
        <dbReference type="SAM" id="Coils"/>
    </source>
</evidence>
<proteinExistence type="predicted"/>
<keyword evidence="2" id="KW-1003">Cell membrane</keyword>
<organism evidence="14 15">
    <name type="scientific">Microvirga subterranea</name>
    <dbReference type="NCBI Taxonomy" id="186651"/>
    <lineage>
        <taxon>Bacteria</taxon>
        <taxon>Pseudomonadati</taxon>
        <taxon>Pseudomonadota</taxon>
        <taxon>Alphaproteobacteria</taxon>
        <taxon>Hyphomicrobiales</taxon>
        <taxon>Methylobacteriaceae</taxon>
        <taxon>Microvirga</taxon>
    </lineage>
</organism>
<keyword evidence="8" id="KW-0175">Coiled coil</keyword>
<keyword evidence="4" id="KW-0547">Nucleotide-binding</keyword>
<dbReference type="Pfam" id="PF01656">
    <property type="entry name" value="CbiA"/>
    <property type="match status" value="1"/>
</dbReference>
<comment type="subcellular location">
    <subcellularLocation>
        <location evidence="1">Cell membrane</location>
        <topology evidence="1">Multi-pass membrane protein</topology>
    </subcellularLocation>
</comment>
<dbReference type="InterPro" id="IPR050445">
    <property type="entry name" value="Bact_polysacc_biosynth/exp"/>
</dbReference>